<dbReference type="Pfam" id="PF16083">
    <property type="entry name" value="Phage_holin_3_3"/>
    <property type="match status" value="1"/>
</dbReference>
<dbReference type="InterPro" id="IPR032126">
    <property type="entry name" value="LydA_holin"/>
</dbReference>
<accession>Q8GF98</accession>
<protein>
    <submittedName>
        <fullName evidence="2">TchA</fullName>
    </submittedName>
</protein>
<evidence type="ECO:0000256" key="1">
    <source>
        <dbReference type="SAM" id="Phobius"/>
    </source>
</evidence>
<evidence type="ECO:0000313" key="2">
    <source>
        <dbReference type="EMBL" id="AAO17203.1"/>
    </source>
</evidence>
<keyword evidence="1" id="KW-0812">Transmembrane</keyword>
<keyword evidence="1" id="KW-1133">Transmembrane helix</keyword>
<keyword evidence="1" id="KW-0472">Membrane</keyword>
<feature type="transmembrane region" description="Helical" evidence="1">
    <location>
        <begin position="42"/>
        <end position="63"/>
    </location>
</feature>
<feature type="transmembrane region" description="Helical" evidence="1">
    <location>
        <begin position="69"/>
        <end position="91"/>
    </location>
</feature>
<organism evidence="2">
    <name type="scientific">Photorhabdus luminescens</name>
    <name type="common">Xenorhabdus luminescens</name>
    <dbReference type="NCBI Taxonomy" id="29488"/>
    <lineage>
        <taxon>Bacteria</taxon>
        <taxon>Pseudomonadati</taxon>
        <taxon>Pseudomonadota</taxon>
        <taxon>Gammaproteobacteria</taxon>
        <taxon>Enterobacterales</taxon>
        <taxon>Morganellaceae</taxon>
        <taxon>Photorhabdus</taxon>
    </lineage>
</organism>
<reference evidence="2" key="2">
    <citation type="journal article" date="2002" name="Trends Microbiol.">
        <title>Genomic islands in Photorhabdus.</title>
        <authorList>
            <person name="Waterfield N.R."/>
            <person name="Daborn P.J."/>
            <person name="ffrench-Constant R.H."/>
        </authorList>
    </citation>
    <scope>NUCLEOTIDE SEQUENCE</scope>
    <source>
        <strain evidence="2">W14</strain>
    </source>
</reference>
<gene>
    <name evidence="2" type="primary">tchA</name>
</gene>
<sequence>MLIIPSDTQLIIWLIIGFIAAWGGLVRYLIDMQNKQYKWSWINVFCQLIISCFTGVLGGLLSFESGGSIYMTFAIAGLFGTTGSTRIELALAPPHYASSRSWRKAIKHSHCYNKPSVSS</sequence>
<feature type="transmembrane region" description="Helical" evidence="1">
    <location>
        <begin position="12"/>
        <end position="30"/>
    </location>
</feature>
<dbReference type="AlphaFoldDB" id="Q8GF98"/>
<dbReference type="EMBL" id="AF346500">
    <property type="protein sequence ID" value="AAO17203.1"/>
    <property type="molecule type" value="Genomic_DNA"/>
</dbReference>
<reference evidence="2" key="1">
    <citation type="journal article" date="2001" name="Trends Microbiol.">
        <title>The tc genes of Photorhabdus: a growing family.</title>
        <authorList>
            <person name="Waterfield N.R."/>
            <person name="Bowen D.J."/>
            <person name="Fetherston J.D."/>
            <person name="Perry R.D."/>
            <person name="ffrench-Constant R.H."/>
        </authorList>
    </citation>
    <scope>NUCLEOTIDE SEQUENCE</scope>
    <source>
        <strain evidence="2">W14</strain>
    </source>
</reference>
<proteinExistence type="predicted"/>
<name>Q8GF98_PHOLU</name>